<accession>A0A2N8UJJ5</accession>
<organism evidence="2 3">
    <name type="scientific">Sporisorium reilianum f. sp. reilianum</name>
    <dbReference type="NCBI Taxonomy" id="72559"/>
    <lineage>
        <taxon>Eukaryota</taxon>
        <taxon>Fungi</taxon>
        <taxon>Dikarya</taxon>
        <taxon>Basidiomycota</taxon>
        <taxon>Ustilaginomycotina</taxon>
        <taxon>Ustilaginomycetes</taxon>
        <taxon>Ustilaginales</taxon>
        <taxon>Ustilaginaceae</taxon>
        <taxon>Sporisorium</taxon>
    </lineage>
</organism>
<evidence type="ECO:0000256" key="1">
    <source>
        <dbReference type="SAM" id="Coils"/>
    </source>
</evidence>
<dbReference type="Proteomes" id="UP000239563">
    <property type="component" value="Chromosome XV"/>
</dbReference>
<keyword evidence="1" id="KW-0175">Coiled coil</keyword>
<name>A0A2N8UJJ5_9BASI</name>
<dbReference type="AlphaFoldDB" id="A0A2N8UJJ5"/>
<proteinExistence type="predicted"/>
<feature type="coiled-coil region" evidence="1">
    <location>
        <begin position="73"/>
        <end position="107"/>
    </location>
</feature>
<dbReference type="EMBL" id="LT795068">
    <property type="protein sequence ID" value="SJX65105.1"/>
    <property type="molecule type" value="Genomic_DNA"/>
</dbReference>
<evidence type="ECO:0000313" key="3">
    <source>
        <dbReference type="Proteomes" id="UP000239563"/>
    </source>
</evidence>
<reference evidence="2 3" key="1">
    <citation type="submission" date="2017-02" db="EMBL/GenBank/DDBJ databases">
        <authorList>
            <person name="Peterson S.W."/>
        </authorList>
    </citation>
    <scope>NUCLEOTIDE SEQUENCE [LARGE SCALE GENOMIC DNA]</scope>
    <source>
        <strain evidence="2 3">SRS1_H2-8</strain>
    </source>
</reference>
<gene>
    <name evidence="2" type="ORF">SRS1_17437</name>
</gene>
<sequence length="113" mass="13276">MTTPTDSTTNKRKRWEDDEDAAWCKLCDKCGNMVPEEGWGGSDYCYDCTHDNWYYRPGWKLQARMKNAFKDFIDEQDYSMKEIKERIERLEEAVARIERLFASALAATADKSK</sequence>
<evidence type="ECO:0000313" key="2">
    <source>
        <dbReference type="EMBL" id="SJX65105.1"/>
    </source>
</evidence>
<protein>
    <submittedName>
        <fullName evidence="2">Uncharacterized protein</fullName>
    </submittedName>
</protein>